<evidence type="ECO:0000259" key="3">
    <source>
        <dbReference type="PROSITE" id="PS51390"/>
    </source>
</evidence>
<accession>A0A5N5SQE6</accession>
<feature type="signal peptide" evidence="2">
    <location>
        <begin position="1"/>
        <end position="19"/>
    </location>
</feature>
<protein>
    <recommendedName>
        <fullName evidence="3">WAP domain-containing protein</fullName>
    </recommendedName>
</protein>
<gene>
    <name evidence="4" type="ORF">Anas_07648</name>
</gene>
<feature type="region of interest" description="Disordered" evidence="1">
    <location>
        <begin position="99"/>
        <end position="123"/>
    </location>
</feature>
<organism evidence="4 5">
    <name type="scientific">Armadillidium nasatum</name>
    <dbReference type="NCBI Taxonomy" id="96803"/>
    <lineage>
        <taxon>Eukaryota</taxon>
        <taxon>Metazoa</taxon>
        <taxon>Ecdysozoa</taxon>
        <taxon>Arthropoda</taxon>
        <taxon>Crustacea</taxon>
        <taxon>Multicrustacea</taxon>
        <taxon>Malacostraca</taxon>
        <taxon>Eumalacostraca</taxon>
        <taxon>Peracarida</taxon>
        <taxon>Isopoda</taxon>
        <taxon>Oniscidea</taxon>
        <taxon>Crinocheta</taxon>
        <taxon>Armadillidiidae</taxon>
        <taxon>Armadillidium</taxon>
    </lineage>
</organism>
<keyword evidence="2" id="KW-0732">Signal</keyword>
<keyword evidence="5" id="KW-1185">Reference proteome</keyword>
<sequence>MKTSVILLCFSVFLISVEGRSQPVRRVCPPIPLIYVRDKYCPSTPESPECSSDDDCSSRNQLCCYAFKCTNRFCTDPRYTFAKLELSNIHFFISSEKHLKSQSVSQQDPRSHVESPGPEQVFR</sequence>
<evidence type="ECO:0000313" key="4">
    <source>
        <dbReference type="EMBL" id="KAB7496345.1"/>
    </source>
</evidence>
<dbReference type="AlphaFoldDB" id="A0A5N5SQE6"/>
<dbReference type="Proteomes" id="UP000326759">
    <property type="component" value="Unassembled WGS sequence"/>
</dbReference>
<comment type="caution">
    <text evidence="4">The sequence shown here is derived from an EMBL/GenBank/DDBJ whole genome shotgun (WGS) entry which is preliminary data.</text>
</comment>
<evidence type="ECO:0000256" key="2">
    <source>
        <dbReference type="SAM" id="SignalP"/>
    </source>
</evidence>
<name>A0A5N5SQE6_9CRUS</name>
<dbReference type="PROSITE" id="PS51390">
    <property type="entry name" value="WAP"/>
    <property type="match status" value="1"/>
</dbReference>
<feature type="chain" id="PRO_5024303288" description="WAP domain-containing protein" evidence="2">
    <location>
        <begin position="20"/>
        <end position="123"/>
    </location>
</feature>
<feature type="domain" description="WAP" evidence="3">
    <location>
        <begin position="22"/>
        <end position="78"/>
    </location>
</feature>
<dbReference type="InterPro" id="IPR008197">
    <property type="entry name" value="WAP_dom"/>
</dbReference>
<evidence type="ECO:0000256" key="1">
    <source>
        <dbReference type="SAM" id="MobiDB-lite"/>
    </source>
</evidence>
<dbReference type="EMBL" id="SEYY01021465">
    <property type="protein sequence ID" value="KAB7496345.1"/>
    <property type="molecule type" value="Genomic_DNA"/>
</dbReference>
<dbReference type="GO" id="GO:0005576">
    <property type="term" value="C:extracellular region"/>
    <property type="evidence" value="ECO:0007669"/>
    <property type="project" value="InterPro"/>
</dbReference>
<reference evidence="4 5" key="1">
    <citation type="journal article" date="2019" name="PLoS Biol.">
        <title>Sex chromosomes control vertical transmission of feminizing Wolbachia symbionts in an isopod.</title>
        <authorList>
            <person name="Becking T."/>
            <person name="Chebbi M.A."/>
            <person name="Giraud I."/>
            <person name="Moumen B."/>
            <person name="Laverre T."/>
            <person name="Caubet Y."/>
            <person name="Peccoud J."/>
            <person name="Gilbert C."/>
            <person name="Cordaux R."/>
        </authorList>
    </citation>
    <scope>NUCLEOTIDE SEQUENCE [LARGE SCALE GENOMIC DNA]</scope>
    <source>
        <strain evidence="4">ANa2</strain>
        <tissue evidence="4">Whole body excluding digestive tract and cuticle</tissue>
    </source>
</reference>
<proteinExistence type="predicted"/>
<dbReference type="GO" id="GO:0030414">
    <property type="term" value="F:peptidase inhibitor activity"/>
    <property type="evidence" value="ECO:0007669"/>
    <property type="project" value="InterPro"/>
</dbReference>
<evidence type="ECO:0000313" key="5">
    <source>
        <dbReference type="Proteomes" id="UP000326759"/>
    </source>
</evidence>